<dbReference type="InterPro" id="IPR013128">
    <property type="entry name" value="Peptidase_C1A"/>
</dbReference>
<dbReference type="SMR" id="B4J587"/>
<name>B4J587_DROGR</name>
<evidence type="ECO:0000313" key="5">
    <source>
        <dbReference type="Proteomes" id="UP000001070"/>
    </source>
</evidence>
<dbReference type="Pfam" id="PF00112">
    <property type="entry name" value="Peptidase_C1"/>
    <property type="match status" value="1"/>
</dbReference>
<dbReference type="eggNOG" id="KOG1543">
    <property type="taxonomic scope" value="Eukaryota"/>
</dbReference>
<dbReference type="Gene3D" id="3.90.70.10">
    <property type="entry name" value="Cysteine proteinases"/>
    <property type="match status" value="1"/>
</dbReference>
<dbReference type="EMBL" id="CH916367">
    <property type="protein sequence ID" value="EDW00713.1"/>
    <property type="molecule type" value="Genomic_DNA"/>
</dbReference>
<organism evidence="5">
    <name type="scientific">Drosophila grimshawi</name>
    <name type="common">Hawaiian fruit fly</name>
    <name type="synonym">Idiomyia grimshawi</name>
    <dbReference type="NCBI Taxonomy" id="7222"/>
    <lineage>
        <taxon>Eukaryota</taxon>
        <taxon>Metazoa</taxon>
        <taxon>Ecdysozoa</taxon>
        <taxon>Arthropoda</taxon>
        <taxon>Hexapoda</taxon>
        <taxon>Insecta</taxon>
        <taxon>Pterygota</taxon>
        <taxon>Neoptera</taxon>
        <taxon>Endopterygota</taxon>
        <taxon>Diptera</taxon>
        <taxon>Brachycera</taxon>
        <taxon>Muscomorpha</taxon>
        <taxon>Ephydroidea</taxon>
        <taxon>Drosophilidae</taxon>
        <taxon>Drosophila</taxon>
        <taxon>Hawaiian Drosophila</taxon>
    </lineage>
</organism>
<evidence type="ECO:0000313" key="4">
    <source>
        <dbReference type="EMBL" id="EDW00713.1"/>
    </source>
</evidence>
<reference evidence="4 5" key="1">
    <citation type="journal article" date="2007" name="Nature">
        <title>Evolution of genes and genomes on the Drosophila phylogeny.</title>
        <authorList>
            <consortium name="Drosophila 12 Genomes Consortium"/>
            <person name="Clark A.G."/>
            <person name="Eisen M.B."/>
            <person name="Smith D.R."/>
            <person name="Bergman C.M."/>
            <person name="Oliver B."/>
            <person name="Markow T.A."/>
            <person name="Kaufman T.C."/>
            <person name="Kellis M."/>
            <person name="Gelbart W."/>
            <person name="Iyer V.N."/>
            <person name="Pollard D.A."/>
            <person name="Sackton T.B."/>
            <person name="Larracuente A.M."/>
            <person name="Singh N.D."/>
            <person name="Abad J.P."/>
            <person name="Abt D.N."/>
            <person name="Adryan B."/>
            <person name="Aguade M."/>
            <person name="Akashi H."/>
            <person name="Anderson W.W."/>
            <person name="Aquadro C.F."/>
            <person name="Ardell D.H."/>
            <person name="Arguello R."/>
            <person name="Artieri C.G."/>
            <person name="Barbash D.A."/>
            <person name="Barker D."/>
            <person name="Barsanti P."/>
            <person name="Batterham P."/>
            <person name="Batzoglou S."/>
            <person name="Begun D."/>
            <person name="Bhutkar A."/>
            <person name="Blanco E."/>
            <person name="Bosak S.A."/>
            <person name="Bradley R.K."/>
            <person name="Brand A.D."/>
            <person name="Brent M.R."/>
            <person name="Brooks A.N."/>
            <person name="Brown R.H."/>
            <person name="Butlin R.K."/>
            <person name="Caggese C."/>
            <person name="Calvi B.R."/>
            <person name="Bernardo de Carvalho A."/>
            <person name="Caspi A."/>
            <person name="Castrezana S."/>
            <person name="Celniker S.E."/>
            <person name="Chang J.L."/>
            <person name="Chapple C."/>
            <person name="Chatterji S."/>
            <person name="Chinwalla A."/>
            <person name="Civetta A."/>
            <person name="Clifton S.W."/>
            <person name="Comeron J.M."/>
            <person name="Costello J.C."/>
            <person name="Coyne J.A."/>
            <person name="Daub J."/>
            <person name="David R.G."/>
            <person name="Delcher A.L."/>
            <person name="Delehaunty K."/>
            <person name="Do C.B."/>
            <person name="Ebling H."/>
            <person name="Edwards K."/>
            <person name="Eickbush T."/>
            <person name="Evans J.D."/>
            <person name="Filipski A."/>
            <person name="Findeiss S."/>
            <person name="Freyhult E."/>
            <person name="Fulton L."/>
            <person name="Fulton R."/>
            <person name="Garcia A.C."/>
            <person name="Gardiner A."/>
            <person name="Garfield D.A."/>
            <person name="Garvin B.E."/>
            <person name="Gibson G."/>
            <person name="Gilbert D."/>
            <person name="Gnerre S."/>
            <person name="Godfrey J."/>
            <person name="Good R."/>
            <person name="Gotea V."/>
            <person name="Gravely B."/>
            <person name="Greenberg A.J."/>
            <person name="Griffiths-Jones S."/>
            <person name="Gross S."/>
            <person name="Guigo R."/>
            <person name="Gustafson E.A."/>
            <person name="Haerty W."/>
            <person name="Hahn M.W."/>
            <person name="Halligan D.L."/>
            <person name="Halpern A.L."/>
            <person name="Halter G.M."/>
            <person name="Han M.V."/>
            <person name="Heger A."/>
            <person name="Hillier L."/>
            <person name="Hinrichs A.S."/>
            <person name="Holmes I."/>
            <person name="Hoskins R.A."/>
            <person name="Hubisz M.J."/>
            <person name="Hultmark D."/>
            <person name="Huntley M.A."/>
            <person name="Jaffe D.B."/>
            <person name="Jagadeeshan S."/>
            <person name="Jeck W.R."/>
            <person name="Johnson J."/>
            <person name="Jones C.D."/>
            <person name="Jordan W.C."/>
            <person name="Karpen G.H."/>
            <person name="Kataoka E."/>
            <person name="Keightley P.D."/>
            <person name="Kheradpour P."/>
            <person name="Kirkness E.F."/>
            <person name="Koerich L.B."/>
            <person name="Kristiansen K."/>
            <person name="Kudrna D."/>
            <person name="Kulathinal R.J."/>
            <person name="Kumar S."/>
            <person name="Kwok R."/>
            <person name="Lander E."/>
            <person name="Langley C.H."/>
            <person name="Lapoint R."/>
            <person name="Lazzaro B.P."/>
            <person name="Lee S.J."/>
            <person name="Levesque L."/>
            <person name="Li R."/>
            <person name="Lin C.F."/>
            <person name="Lin M.F."/>
            <person name="Lindblad-Toh K."/>
            <person name="Llopart A."/>
            <person name="Long M."/>
            <person name="Low L."/>
            <person name="Lozovsky E."/>
            <person name="Lu J."/>
            <person name="Luo M."/>
            <person name="Machado C.A."/>
            <person name="Makalowski W."/>
            <person name="Marzo M."/>
            <person name="Matsuda M."/>
            <person name="Matzkin L."/>
            <person name="McAllister B."/>
            <person name="McBride C.S."/>
            <person name="McKernan B."/>
            <person name="McKernan K."/>
            <person name="Mendez-Lago M."/>
            <person name="Minx P."/>
            <person name="Mollenhauer M.U."/>
            <person name="Montooth K."/>
            <person name="Mount S.M."/>
            <person name="Mu X."/>
            <person name="Myers E."/>
            <person name="Negre B."/>
            <person name="Newfeld S."/>
            <person name="Nielsen R."/>
            <person name="Noor M.A."/>
            <person name="O'Grady P."/>
            <person name="Pachter L."/>
            <person name="Papaceit M."/>
            <person name="Parisi M.J."/>
            <person name="Parisi M."/>
            <person name="Parts L."/>
            <person name="Pedersen J.S."/>
            <person name="Pesole G."/>
            <person name="Phillippy A.M."/>
            <person name="Ponting C.P."/>
            <person name="Pop M."/>
            <person name="Porcelli D."/>
            <person name="Powell J.R."/>
            <person name="Prohaska S."/>
            <person name="Pruitt K."/>
            <person name="Puig M."/>
            <person name="Quesneville H."/>
            <person name="Ram K.R."/>
            <person name="Rand D."/>
            <person name="Rasmussen M.D."/>
            <person name="Reed L.K."/>
            <person name="Reenan R."/>
            <person name="Reily A."/>
            <person name="Remington K.A."/>
            <person name="Rieger T.T."/>
            <person name="Ritchie M.G."/>
            <person name="Robin C."/>
            <person name="Rogers Y.H."/>
            <person name="Rohde C."/>
            <person name="Rozas J."/>
            <person name="Rubenfield M.J."/>
            <person name="Ruiz A."/>
            <person name="Russo S."/>
            <person name="Salzberg S.L."/>
            <person name="Sanchez-Gracia A."/>
            <person name="Saranga D.J."/>
            <person name="Sato H."/>
            <person name="Schaeffer S.W."/>
            <person name="Schatz M.C."/>
            <person name="Schlenke T."/>
            <person name="Schwartz R."/>
            <person name="Segarra C."/>
            <person name="Singh R.S."/>
            <person name="Sirot L."/>
            <person name="Sirota M."/>
            <person name="Sisneros N.B."/>
            <person name="Smith C.D."/>
            <person name="Smith T.F."/>
            <person name="Spieth J."/>
            <person name="Stage D.E."/>
            <person name="Stark A."/>
            <person name="Stephan W."/>
            <person name="Strausberg R.L."/>
            <person name="Strempel S."/>
            <person name="Sturgill D."/>
            <person name="Sutton G."/>
            <person name="Sutton G.G."/>
            <person name="Tao W."/>
            <person name="Teichmann S."/>
            <person name="Tobari Y.N."/>
            <person name="Tomimura Y."/>
            <person name="Tsolas J.M."/>
            <person name="Valente V.L."/>
            <person name="Venter E."/>
            <person name="Venter J.C."/>
            <person name="Vicario S."/>
            <person name="Vieira F.G."/>
            <person name="Vilella A.J."/>
            <person name="Villasante A."/>
            <person name="Walenz B."/>
            <person name="Wang J."/>
            <person name="Wasserman M."/>
            <person name="Watts T."/>
            <person name="Wilson D."/>
            <person name="Wilson R.K."/>
            <person name="Wing R.A."/>
            <person name="Wolfner M.F."/>
            <person name="Wong A."/>
            <person name="Wong G.K."/>
            <person name="Wu C.I."/>
            <person name="Wu G."/>
            <person name="Yamamoto D."/>
            <person name="Yang H.P."/>
            <person name="Yang S.P."/>
            <person name="Yorke J.A."/>
            <person name="Yoshida K."/>
            <person name="Zdobnov E."/>
            <person name="Zhang P."/>
            <person name="Zhang Y."/>
            <person name="Zimin A.V."/>
            <person name="Baldwin J."/>
            <person name="Abdouelleil A."/>
            <person name="Abdulkadir J."/>
            <person name="Abebe A."/>
            <person name="Abera B."/>
            <person name="Abreu J."/>
            <person name="Acer S.C."/>
            <person name="Aftuck L."/>
            <person name="Alexander A."/>
            <person name="An P."/>
            <person name="Anderson E."/>
            <person name="Anderson S."/>
            <person name="Arachi H."/>
            <person name="Azer M."/>
            <person name="Bachantsang P."/>
            <person name="Barry A."/>
            <person name="Bayul T."/>
            <person name="Berlin A."/>
            <person name="Bessette D."/>
            <person name="Bloom T."/>
            <person name="Blye J."/>
            <person name="Boguslavskiy L."/>
            <person name="Bonnet C."/>
            <person name="Boukhgalter B."/>
            <person name="Bourzgui I."/>
            <person name="Brown A."/>
            <person name="Cahill P."/>
            <person name="Channer S."/>
            <person name="Cheshatsang Y."/>
            <person name="Chuda L."/>
            <person name="Citroen M."/>
            <person name="Collymore A."/>
            <person name="Cooke P."/>
            <person name="Costello M."/>
            <person name="D'Aco K."/>
            <person name="Daza R."/>
            <person name="De Haan G."/>
            <person name="DeGray S."/>
            <person name="DeMaso C."/>
            <person name="Dhargay N."/>
            <person name="Dooley K."/>
            <person name="Dooley E."/>
            <person name="Doricent M."/>
            <person name="Dorje P."/>
            <person name="Dorjee K."/>
            <person name="Dupes A."/>
            <person name="Elong R."/>
            <person name="Falk J."/>
            <person name="Farina A."/>
            <person name="Faro S."/>
            <person name="Ferguson D."/>
            <person name="Fisher S."/>
            <person name="Foley C.D."/>
            <person name="Franke A."/>
            <person name="Friedrich D."/>
            <person name="Gadbois L."/>
            <person name="Gearin G."/>
            <person name="Gearin C.R."/>
            <person name="Giannoukos G."/>
            <person name="Goode T."/>
            <person name="Graham J."/>
            <person name="Grandbois E."/>
            <person name="Grewal S."/>
            <person name="Gyaltsen K."/>
            <person name="Hafez N."/>
            <person name="Hagos B."/>
            <person name="Hall J."/>
            <person name="Henson C."/>
            <person name="Hollinger A."/>
            <person name="Honan T."/>
            <person name="Huard M.D."/>
            <person name="Hughes L."/>
            <person name="Hurhula B."/>
            <person name="Husby M.E."/>
            <person name="Kamat A."/>
            <person name="Kanga B."/>
            <person name="Kashin S."/>
            <person name="Khazanovich D."/>
            <person name="Kisner P."/>
            <person name="Lance K."/>
            <person name="Lara M."/>
            <person name="Lee W."/>
            <person name="Lennon N."/>
            <person name="Letendre F."/>
            <person name="LeVine R."/>
            <person name="Lipovsky A."/>
            <person name="Liu X."/>
            <person name="Liu J."/>
            <person name="Liu S."/>
            <person name="Lokyitsang T."/>
            <person name="Lokyitsang Y."/>
            <person name="Lubonja R."/>
            <person name="Lui A."/>
            <person name="MacDonald P."/>
            <person name="Magnisalis V."/>
            <person name="Maru K."/>
            <person name="Matthews C."/>
            <person name="McCusker W."/>
            <person name="McDonough S."/>
            <person name="Mehta T."/>
            <person name="Meldrim J."/>
            <person name="Meneus L."/>
            <person name="Mihai O."/>
            <person name="Mihalev A."/>
            <person name="Mihova T."/>
            <person name="Mittelman R."/>
            <person name="Mlenga V."/>
            <person name="Montmayeur A."/>
            <person name="Mulrain L."/>
            <person name="Navidi A."/>
            <person name="Naylor J."/>
            <person name="Negash T."/>
            <person name="Nguyen T."/>
            <person name="Nguyen N."/>
            <person name="Nicol R."/>
            <person name="Norbu C."/>
            <person name="Norbu N."/>
            <person name="Novod N."/>
            <person name="O'Neill B."/>
            <person name="Osman S."/>
            <person name="Markiewicz E."/>
            <person name="Oyono O.L."/>
            <person name="Patti C."/>
            <person name="Phunkhang P."/>
            <person name="Pierre F."/>
            <person name="Priest M."/>
            <person name="Raghuraman S."/>
            <person name="Rege F."/>
            <person name="Reyes R."/>
            <person name="Rise C."/>
            <person name="Rogov P."/>
            <person name="Ross K."/>
            <person name="Ryan E."/>
            <person name="Settipalli S."/>
            <person name="Shea T."/>
            <person name="Sherpa N."/>
            <person name="Shi L."/>
            <person name="Shih D."/>
            <person name="Sparrow T."/>
            <person name="Spaulding J."/>
            <person name="Stalker J."/>
            <person name="Stange-Thomann N."/>
            <person name="Stavropoulos S."/>
            <person name="Stone C."/>
            <person name="Strader C."/>
            <person name="Tesfaye S."/>
            <person name="Thomson T."/>
            <person name="Thoulutsang Y."/>
            <person name="Thoulutsang D."/>
            <person name="Topham K."/>
            <person name="Topping I."/>
            <person name="Tsamla T."/>
            <person name="Vassiliev H."/>
            <person name="Vo A."/>
            <person name="Wangchuk T."/>
            <person name="Wangdi T."/>
            <person name="Weiand M."/>
            <person name="Wilkinson J."/>
            <person name="Wilson A."/>
            <person name="Yadav S."/>
            <person name="Young G."/>
            <person name="Yu Q."/>
            <person name="Zembek L."/>
            <person name="Zhong D."/>
            <person name="Zimmer A."/>
            <person name="Zwirko Z."/>
            <person name="Jaffe D.B."/>
            <person name="Alvarez P."/>
            <person name="Brockman W."/>
            <person name="Butler J."/>
            <person name="Chin C."/>
            <person name="Gnerre S."/>
            <person name="Grabherr M."/>
            <person name="Kleber M."/>
            <person name="Mauceli E."/>
            <person name="MacCallum I."/>
        </authorList>
    </citation>
    <scope>NUCLEOTIDE SEQUENCE [LARGE SCALE GENOMIC DNA]</scope>
    <source>
        <strain evidence="5">Tucson 15287-2541.00</strain>
    </source>
</reference>
<dbReference type="PhylomeDB" id="B4J587"/>
<dbReference type="AlphaFoldDB" id="B4J587"/>
<gene>
    <name evidence="4" type="primary">Dgri\GH20868</name>
    <name evidence="4" type="ORF">Dgri_GH20868</name>
</gene>
<proteinExistence type="inferred from homology"/>
<feature type="chain" id="PRO_5018668564" evidence="2">
    <location>
        <begin position="17"/>
        <end position="336"/>
    </location>
</feature>
<dbReference type="SUPFAM" id="SSF54001">
    <property type="entry name" value="Cysteine proteinases"/>
    <property type="match status" value="1"/>
</dbReference>
<evidence type="ECO:0000259" key="3">
    <source>
        <dbReference type="SMART" id="SM00645"/>
    </source>
</evidence>
<dbReference type="STRING" id="7222.B4J587"/>
<dbReference type="InterPro" id="IPR039417">
    <property type="entry name" value="Peptidase_C1A_papain-like"/>
</dbReference>
<dbReference type="SMART" id="SM00645">
    <property type="entry name" value="Pept_C1"/>
    <property type="match status" value="1"/>
</dbReference>
<dbReference type="PANTHER" id="PTHR12411">
    <property type="entry name" value="CYSTEINE PROTEASE FAMILY C1-RELATED"/>
    <property type="match status" value="1"/>
</dbReference>
<dbReference type="CDD" id="cd02248">
    <property type="entry name" value="Peptidase_C1A"/>
    <property type="match status" value="1"/>
</dbReference>
<dbReference type="OMA" id="QQGMCLP"/>
<protein>
    <submittedName>
        <fullName evidence="4">GH20868</fullName>
    </submittedName>
</protein>
<evidence type="ECO:0000256" key="1">
    <source>
        <dbReference type="ARBA" id="ARBA00008455"/>
    </source>
</evidence>
<accession>B4J587</accession>
<dbReference type="KEGG" id="dgr:6560731"/>
<dbReference type="HOGENOM" id="CLU_012184_1_2_1"/>
<evidence type="ECO:0000256" key="2">
    <source>
        <dbReference type="SAM" id="SignalP"/>
    </source>
</evidence>
<comment type="similarity">
    <text evidence="1">Belongs to the peptidase C1 family.</text>
</comment>
<feature type="signal peptide" evidence="2">
    <location>
        <begin position="1"/>
        <end position="16"/>
    </location>
</feature>
<dbReference type="InterPro" id="IPR038765">
    <property type="entry name" value="Papain-like_cys_pep_sf"/>
</dbReference>
<keyword evidence="5" id="KW-1185">Reference proteome</keyword>
<sequence>MLKLLLCCALFAGGYAFNHGQAQLDFEAYMRDFHKEYANSAEQNNAQYYYNYHKNLITQHEALANRNASSYHVKLNQFSDIRLKTFAARLPQSVYPSNSFHTMMPVPPMDQAPPQFDMLANTMTLTAQDQGTVCSSSWAYSLAKSVQIMNALQTSNMKPLNISAQSLIDCAGMGTGCTTQVPQIGFDYLTQNPGTSLVTETEYPPNNSINHEGMCLPTMTASNIVVESYGIIADSNDNLLMRYVASGFPVIVEYNPATFGFMHYSSGVYVPPVHAQASSSQFLVILGYGHDTQSNLNYWRAVNSFGSTWGEDGFIKIVRSPTQPIAKRAIFPNTLI</sequence>
<dbReference type="GO" id="GO:0006508">
    <property type="term" value="P:proteolysis"/>
    <property type="evidence" value="ECO:0007669"/>
    <property type="project" value="InterPro"/>
</dbReference>
<dbReference type="InParanoid" id="B4J587"/>
<dbReference type="OrthoDB" id="387093at2759"/>
<feature type="domain" description="Peptidase C1A papain C-terminal" evidence="3">
    <location>
        <begin position="112"/>
        <end position="333"/>
    </location>
</feature>
<dbReference type="InterPro" id="IPR000668">
    <property type="entry name" value="Peptidase_C1A_C"/>
</dbReference>
<dbReference type="Proteomes" id="UP000001070">
    <property type="component" value="Unassembled WGS sequence"/>
</dbReference>
<keyword evidence="2" id="KW-0732">Signal</keyword>
<dbReference type="GO" id="GO:0008234">
    <property type="term" value="F:cysteine-type peptidase activity"/>
    <property type="evidence" value="ECO:0007669"/>
    <property type="project" value="InterPro"/>
</dbReference>